<dbReference type="Proteomes" id="UP000054937">
    <property type="component" value="Unassembled WGS sequence"/>
</dbReference>
<comment type="subcellular location">
    <subcellularLocation>
        <location evidence="1">Chromosome</location>
    </subcellularLocation>
    <subcellularLocation>
        <location evidence="2">Cytoplasm</location>
    </subcellularLocation>
</comment>
<evidence type="ECO:0000256" key="10">
    <source>
        <dbReference type="ARBA" id="ARBA00023306"/>
    </source>
</evidence>
<dbReference type="GO" id="GO:0005737">
    <property type="term" value="C:cytoplasm"/>
    <property type="evidence" value="ECO:0007669"/>
    <property type="project" value="UniProtKB-SubCell"/>
</dbReference>
<proteinExistence type="inferred from homology"/>
<feature type="compositionally biased region" description="Acidic residues" evidence="11">
    <location>
        <begin position="65"/>
        <end position="77"/>
    </location>
</feature>
<feature type="compositionally biased region" description="Basic and acidic residues" evidence="11">
    <location>
        <begin position="190"/>
        <end position="206"/>
    </location>
</feature>
<dbReference type="GO" id="GO:0051301">
    <property type="term" value="P:cell division"/>
    <property type="evidence" value="ECO:0007669"/>
    <property type="project" value="UniProtKB-KW"/>
</dbReference>
<keyword evidence="5" id="KW-0158">Chromosome</keyword>
<keyword evidence="9" id="KW-0226">DNA condensation</keyword>
<evidence type="ECO:0000256" key="11">
    <source>
        <dbReference type="SAM" id="MobiDB-lite"/>
    </source>
</evidence>
<dbReference type="GO" id="GO:0003682">
    <property type="term" value="F:chromatin binding"/>
    <property type="evidence" value="ECO:0007669"/>
    <property type="project" value="TreeGrafter"/>
</dbReference>
<keyword evidence="7" id="KW-0132">Cell division</keyword>
<feature type="region of interest" description="Disordered" evidence="11">
    <location>
        <begin position="1"/>
        <end position="30"/>
    </location>
</feature>
<feature type="compositionally biased region" description="Basic and acidic residues" evidence="11">
    <location>
        <begin position="44"/>
        <end position="64"/>
    </location>
</feature>
<evidence type="ECO:0000256" key="3">
    <source>
        <dbReference type="ARBA" id="ARBA00009471"/>
    </source>
</evidence>
<comment type="caution">
    <text evidence="12">The sequence shown here is derived from an EMBL/GenBank/DDBJ whole genome shotgun (WGS) entry which is preliminary data.</text>
</comment>
<evidence type="ECO:0000256" key="4">
    <source>
        <dbReference type="ARBA" id="ARBA00016065"/>
    </source>
</evidence>
<dbReference type="InterPro" id="IPR022816">
    <property type="entry name" value="Condensin_barren_su2"/>
</dbReference>
<dbReference type="PANTHER" id="PTHR13108:SF9">
    <property type="entry name" value="CONDENSIN COMPLEX SUBUNIT 2"/>
    <property type="match status" value="1"/>
</dbReference>
<dbReference type="OrthoDB" id="362021at2759"/>
<dbReference type="GO" id="GO:0000796">
    <property type="term" value="C:condensin complex"/>
    <property type="evidence" value="ECO:0007669"/>
    <property type="project" value="InterPro"/>
</dbReference>
<dbReference type="GO" id="GO:0007076">
    <property type="term" value="P:mitotic chromosome condensation"/>
    <property type="evidence" value="ECO:0007669"/>
    <property type="project" value="InterPro"/>
</dbReference>
<dbReference type="Pfam" id="PF05786">
    <property type="entry name" value="Cnd2"/>
    <property type="match status" value="1"/>
</dbReference>
<accession>A0A0V0QQJ5</accession>
<name>A0A0V0QQJ5_PSEPJ</name>
<protein>
    <recommendedName>
        <fullName evidence="4">Condensin complex subunit 2</fullName>
    </recommendedName>
</protein>
<evidence type="ECO:0000313" key="12">
    <source>
        <dbReference type="EMBL" id="KRX04476.1"/>
    </source>
</evidence>
<evidence type="ECO:0000256" key="7">
    <source>
        <dbReference type="ARBA" id="ARBA00022618"/>
    </source>
</evidence>
<dbReference type="InParanoid" id="A0A0V0QQJ5"/>
<keyword evidence="13" id="KW-1185">Reference proteome</keyword>
<evidence type="ECO:0000256" key="5">
    <source>
        <dbReference type="ARBA" id="ARBA00022454"/>
    </source>
</evidence>
<evidence type="ECO:0000256" key="6">
    <source>
        <dbReference type="ARBA" id="ARBA00022490"/>
    </source>
</evidence>
<evidence type="ECO:0000256" key="9">
    <source>
        <dbReference type="ARBA" id="ARBA00023067"/>
    </source>
</evidence>
<comment type="similarity">
    <text evidence="3">Belongs to the CND2 (condensin subunit 2) family.</text>
</comment>
<evidence type="ECO:0000256" key="2">
    <source>
        <dbReference type="ARBA" id="ARBA00004496"/>
    </source>
</evidence>
<keyword evidence="6" id="KW-0963">Cytoplasm</keyword>
<dbReference type="PANTHER" id="PTHR13108">
    <property type="entry name" value="CONDENSIN COMPLEX SUBUNIT 2"/>
    <property type="match status" value="1"/>
</dbReference>
<organism evidence="12 13">
    <name type="scientific">Pseudocohnilembus persalinus</name>
    <name type="common">Ciliate</name>
    <dbReference type="NCBI Taxonomy" id="266149"/>
    <lineage>
        <taxon>Eukaryota</taxon>
        <taxon>Sar</taxon>
        <taxon>Alveolata</taxon>
        <taxon>Ciliophora</taxon>
        <taxon>Intramacronucleata</taxon>
        <taxon>Oligohymenophorea</taxon>
        <taxon>Scuticociliatia</taxon>
        <taxon>Philasterida</taxon>
        <taxon>Pseudocohnilembidae</taxon>
        <taxon>Pseudocohnilembus</taxon>
    </lineage>
</organism>
<feature type="region of interest" description="Disordered" evidence="11">
    <location>
        <begin position="185"/>
        <end position="206"/>
    </location>
</feature>
<dbReference type="EMBL" id="LDAU01000115">
    <property type="protein sequence ID" value="KRX04476.1"/>
    <property type="molecule type" value="Genomic_DNA"/>
</dbReference>
<evidence type="ECO:0000256" key="1">
    <source>
        <dbReference type="ARBA" id="ARBA00004286"/>
    </source>
</evidence>
<evidence type="ECO:0000256" key="8">
    <source>
        <dbReference type="ARBA" id="ARBA00022776"/>
    </source>
</evidence>
<keyword evidence="10" id="KW-0131">Cell cycle</keyword>
<dbReference type="AlphaFoldDB" id="A0A0V0QQJ5"/>
<sequence length="587" mass="68516">MEEDLTTDQELLLEQQKMKEEEEVENSIQVQKQNRRNLIQKKQLERQQYKRDSQKLENIHFQDFKEEDLEDDDEEEGEGKYKRDYNIADAQNQLQNSDKLANVVLSMILKNKITAKNAFDVPIPDCKNLSDYNNIEQGESGWKKISSTLGVAAKIYGYRVDQVHNQTYQVLGGINRTDLNQNEIEQQEDQQQRENENIDQEEERKKAEEIMRAKARKDYGGQKTLERNLKNISVLKFDLGFDIDPLFSQTSAKFDEQGNNALLNNATNLDKFVQKDQNSGNKQNQNETIYQNNFNNISLNYDQMNNNPQGLNQDDLDVFNEIDNFLFANDNQDWNEQNFEGQNQSQLQNQNQNYEDDEDNYGKVLDQQLDQSFNKMIPESTAKKSDIQGGFFEQDIYMSQYSGEDGVQMSEYSKNFQNILMHSDHKLTSSIGLGSKILSEKVNSDNPANKKQKQAKEITSIDFNCQIRENRFEAFGFSKIKKQQQQPSIEDEQIVHFHLHTMDFFYLSDNFMKCTLQDAGVLVDQNQQLQSQQYNTQKLDDVQFGETGYEMDMDMDIQAGMDHRKGQDCSYKNIEKRSMEQNEKCNN</sequence>
<gene>
    <name evidence="12" type="ORF">PPERSA_06029</name>
</gene>
<reference evidence="12 13" key="1">
    <citation type="journal article" date="2015" name="Sci. Rep.">
        <title>Genome of the facultative scuticociliatosis pathogen Pseudocohnilembus persalinus provides insight into its virulence through horizontal gene transfer.</title>
        <authorList>
            <person name="Xiong J."/>
            <person name="Wang G."/>
            <person name="Cheng J."/>
            <person name="Tian M."/>
            <person name="Pan X."/>
            <person name="Warren A."/>
            <person name="Jiang C."/>
            <person name="Yuan D."/>
            <person name="Miao W."/>
        </authorList>
    </citation>
    <scope>NUCLEOTIDE SEQUENCE [LARGE SCALE GENOMIC DNA]</scope>
    <source>
        <strain evidence="12">36N120E</strain>
    </source>
</reference>
<feature type="region of interest" description="Disordered" evidence="11">
    <location>
        <begin position="44"/>
        <end position="81"/>
    </location>
</feature>
<keyword evidence="8" id="KW-0498">Mitosis</keyword>
<evidence type="ECO:0000313" key="13">
    <source>
        <dbReference type="Proteomes" id="UP000054937"/>
    </source>
</evidence>